<sequence length="61" mass="6425">MSRAEEPRAGGAAPGQALSCSSCSFNSCQLMTEVFCPALLSTSFHSSSSPRIMKAEMPPML</sequence>
<reference evidence="1 2" key="1">
    <citation type="journal article" date="2018" name="Proc. R. Soc. B">
        <title>A non-coding region near Follistatin controls head colour polymorphism in the Gouldian finch.</title>
        <authorList>
            <person name="Toomey M.B."/>
            <person name="Marques C.I."/>
            <person name="Andrade P."/>
            <person name="Araujo P.M."/>
            <person name="Sabatino S."/>
            <person name="Gazda M.A."/>
            <person name="Afonso S."/>
            <person name="Lopes R.J."/>
            <person name="Corbo J.C."/>
            <person name="Carneiro M."/>
        </authorList>
    </citation>
    <scope>NUCLEOTIDE SEQUENCE [LARGE SCALE GENOMIC DNA]</scope>
    <source>
        <strain evidence="1">Red01</strain>
        <tissue evidence="1">Muscle</tissue>
    </source>
</reference>
<protein>
    <submittedName>
        <fullName evidence="1">Uncharacterized protein</fullName>
    </submittedName>
</protein>
<comment type="caution">
    <text evidence="1">The sequence shown here is derived from an EMBL/GenBank/DDBJ whole genome shotgun (WGS) entry which is preliminary data.</text>
</comment>
<evidence type="ECO:0000313" key="2">
    <source>
        <dbReference type="Proteomes" id="UP000276834"/>
    </source>
</evidence>
<gene>
    <name evidence="1" type="ORF">DV515_00002527</name>
</gene>
<proteinExistence type="predicted"/>
<name>A0A3L8SWC1_CHLGU</name>
<dbReference type="EMBL" id="QUSF01000004">
    <property type="protein sequence ID" value="RLW10106.1"/>
    <property type="molecule type" value="Genomic_DNA"/>
</dbReference>
<dbReference type="Proteomes" id="UP000276834">
    <property type="component" value="Unassembled WGS sequence"/>
</dbReference>
<organism evidence="1 2">
    <name type="scientific">Chloebia gouldiae</name>
    <name type="common">Gouldian finch</name>
    <name type="synonym">Erythrura gouldiae</name>
    <dbReference type="NCBI Taxonomy" id="44316"/>
    <lineage>
        <taxon>Eukaryota</taxon>
        <taxon>Metazoa</taxon>
        <taxon>Chordata</taxon>
        <taxon>Craniata</taxon>
        <taxon>Vertebrata</taxon>
        <taxon>Euteleostomi</taxon>
        <taxon>Archelosauria</taxon>
        <taxon>Archosauria</taxon>
        <taxon>Dinosauria</taxon>
        <taxon>Saurischia</taxon>
        <taxon>Theropoda</taxon>
        <taxon>Coelurosauria</taxon>
        <taxon>Aves</taxon>
        <taxon>Neognathae</taxon>
        <taxon>Neoaves</taxon>
        <taxon>Telluraves</taxon>
        <taxon>Australaves</taxon>
        <taxon>Passeriformes</taxon>
        <taxon>Passeroidea</taxon>
        <taxon>Passeridae</taxon>
        <taxon>Chloebia</taxon>
    </lineage>
</organism>
<evidence type="ECO:0000313" key="1">
    <source>
        <dbReference type="EMBL" id="RLW10106.1"/>
    </source>
</evidence>
<accession>A0A3L8SWC1</accession>
<keyword evidence="2" id="KW-1185">Reference proteome</keyword>
<dbReference type="AlphaFoldDB" id="A0A3L8SWC1"/>